<keyword evidence="12" id="KW-0969">Cilium</keyword>
<keyword evidence="12" id="KW-0282">Flagellum</keyword>
<proteinExistence type="inferred from homology"/>
<keyword evidence="7 10" id="KW-0283">Flagellar rotation</keyword>
<keyword evidence="5 10" id="KW-0145">Chemotaxis</keyword>
<keyword evidence="13" id="KW-1185">Reference proteome</keyword>
<evidence type="ECO:0000256" key="10">
    <source>
        <dbReference type="RuleBase" id="RU364125"/>
    </source>
</evidence>
<accession>A0A0A0BN43</accession>
<sequence>MPTEQRVIASKPKIGSRPAPAAPTPEPEAAPAGGKKKRLAIVLVAILALGGGAGYWFMIGPGAGEAEAGTEKAEKPPEPGKVQLVESVSINLAGGHYLRLGLGLQLTKDNSYGTVDTARALDIAIALFSGQAVSDVNDPEGREELKAELLSRLQDAYRGEVIDVYFTDYVTQ</sequence>
<keyword evidence="8 10" id="KW-1133">Transmembrane helix</keyword>
<dbReference type="GO" id="GO:0009425">
    <property type="term" value="C:bacterial-type flagellum basal body"/>
    <property type="evidence" value="ECO:0007669"/>
    <property type="project" value="InterPro"/>
</dbReference>
<dbReference type="GO" id="GO:0005886">
    <property type="term" value="C:plasma membrane"/>
    <property type="evidence" value="ECO:0007669"/>
    <property type="project" value="UniProtKB-SubCell"/>
</dbReference>
<keyword evidence="4 10" id="KW-1003">Cell membrane</keyword>
<reference evidence="12 13" key="1">
    <citation type="submission" date="2013-08" db="EMBL/GenBank/DDBJ databases">
        <title>Genome sequencing of Cellulomonas bogoriensis 69B4.</title>
        <authorList>
            <person name="Chen F."/>
            <person name="Li Y."/>
            <person name="Wang G."/>
        </authorList>
    </citation>
    <scope>NUCLEOTIDE SEQUENCE [LARGE SCALE GENOMIC DNA]</scope>
    <source>
        <strain evidence="12 13">69B4</strain>
    </source>
</reference>
<keyword evidence="6 10" id="KW-0812">Transmembrane</keyword>
<evidence type="ECO:0000256" key="7">
    <source>
        <dbReference type="ARBA" id="ARBA00022779"/>
    </source>
</evidence>
<dbReference type="AlphaFoldDB" id="A0A0A0BN43"/>
<dbReference type="PANTHER" id="PTHR35091">
    <property type="entry name" value="FLAGELLAR PROTEIN FLIL"/>
    <property type="match status" value="1"/>
</dbReference>
<evidence type="ECO:0000256" key="1">
    <source>
        <dbReference type="ARBA" id="ARBA00002254"/>
    </source>
</evidence>
<evidence type="ECO:0000256" key="6">
    <source>
        <dbReference type="ARBA" id="ARBA00022692"/>
    </source>
</evidence>
<evidence type="ECO:0000256" key="8">
    <source>
        <dbReference type="ARBA" id="ARBA00022989"/>
    </source>
</evidence>
<dbReference type="GO" id="GO:0071978">
    <property type="term" value="P:bacterial-type flagellum-dependent swarming motility"/>
    <property type="evidence" value="ECO:0007669"/>
    <property type="project" value="TreeGrafter"/>
</dbReference>
<dbReference type="GO" id="GO:0006935">
    <property type="term" value="P:chemotaxis"/>
    <property type="evidence" value="ECO:0007669"/>
    <property type="project" value="UniProtKB-KW"/>
</dbReference>
<feature type="transmembrane region" description="Helical" evidence="10">
    <location>
        <begin position="39"/>
        <end position="58"/>
    </location>
</feature>
<dbReference type="PANTHER" id="PTHR35091:SF2">
    <property type="entry name" value="FLAGELLAR PROTEIN FLIL"/>
    <property type="match status" value="1"/>
</dbReference>
<evidence type="ECO:0000313" key="13">
    <source>
        <dbReference type="Proteomes" id="UP000054314"/>
    </source>
</evidence>
<dbReference type="Proteomes" id="UP000054314">
    <property type="component" value="Unassembled WGS sequence"/>
</dbReference>
<evidence type="ECO:0000256" key="4">
    <source>
        <dbReference type="ARBA" id="ARBA00022475"/>
    </source>
</evidence>
<organism evidence="12 13">
    <name type="scientific">Cellulomonas bogoriensis 69B4 = DSM 16987</name>
    <dbReference type="NCBI Taxonomy" id="1386082"/>
    <lineage>
        <taxon>Bacteria</taxon>
        <taxon>Bacillati</taxon>
        <taxon>Actinomycetota</taxon>
        <taxon>Actinomycetes</taxon>
        <taxon>Micrococcales</taxon>
        <taxon>Cellulomonadaceae</taxon>
        <taxon>Cellulomonas</taxon>
    </lineage>
</organism>
<evidence type="ECO:0000256" key="5">
    <source>
        <dbReference type="ARBA" id="ARBA00022500"/>
    </source>
</evidence>
<comment type="function">
    <text evidence="1 10">Controls the rotational direction of flagella during chemotaxis.</text>
</comment>
<evidence type="ECO:0000256" key="9">
    <source>
        <dbReference type="ARBA" id="ARBA00023136"/>
    </source>
</evidence>
<dbReference type="OrthoDB" id="3537056at2"/>
<comment type="caution">
    <text evidence="12">The sequence shown here is derived from an EMBL/GenBank/DDBJ whole genome shotgun (WGS) entry which is preliminary data.</text>
</comment>
<evidence type="ECO:0000256" key="2">
    <source>
        <dbReference type="ARBA" id="ARBA00004162"/>
    </source>
</evidence>
<gene>
    <name evidence="12" type="ORF">N869_06425</name>
</gene>
<comment type="similarity">
    <text evidence="3 10">Belongs to the FliL family.</text>
</comment>
<dbReference type="Pfam" id="PF03748">
    <property type="entry name" value="FliL"/>
    <property type="match status" value="1"/>
</dbReference>
<protein>
    <recommendedName>
        <fullName evidence="10">Flagellar protein FliL</fullName>
    </recommendedName>
</protein>
<keyword evidence="12" id="KW-0966">Cell projection</keyword>
<dbReference type="EMBL" id="AXCZ01000198">
    <property type="protein sequence ID" value="KGM09320.1"/>
    <property type="molecule type" value="Genomic_DNA"/>
</dbReference>
<feature type="region of interest" description="Disordered" evidence="11">
    <location>
        <begin position="1"/>
        <end position="33"/>
    </location>
</feature>
<evidence type="ECO:0000256" key="11">
    <source>
        <dbReference type="SAM" id="MobiDB-lite"/>
    </source>
</evidence>
<evidence type="ECO:0000256" key="3">
    <source>
        <dbReference type="ARBA" id="ARBA00008281"/>
    </source>
</evidence>
<name>A0A0A0BN43_9CELL</name>
<dbReference type="RefSeq" id="WP_035062323.1">
    <property type="nucleotide sequence ID" value="NZ_AXCZ01000198.1"/>
</dbReference>
<dbReference type="InterPro" id="IPR005503">
    <property type="entry name" value="FliL"/>
</dbReference>
<keyword evidence="9 10" id="KW-0472">Membrane</keyword>
<comment type="subcellular location">
    <subcellularLocation>
        <location evidence="2">Cell membrane</location>
        <topology evidence="2">Single-pass membrane protein</topology>
    </subcellularLocation>
</comment>
<evidence type="ECO:0000313" key="12">
    <source>
        <dbReference type="EMBL" id="KGM09320.1"/>
    </source>
</evidence>